<feature type="domain" description="Cyclic nucleotide-binding" evidence="7">
    <location>
        <begin position="913"/>
        <end position="1034"/>
    </location>
</feature>
<gene>
    <name evidence="9" type="ORF">LPJ53_002550</name>
</gene>
<feature type="transmembrane region" description="Helical" evidence="6">
    <location>
        <begin position="236"/>
        <end position="256"/>
    </location>
</feature>
<evidence type="ECO:0000313" key="10">
    <source>
        <dbReference type="Proteomes" id="UP001149813"/>
    </source>
</evidence>
<sequence length="1068" mass="115401">MLLSNLGLLAGRRESAQGTRGDAAAGMPAGAGPRSEQQFGSDGGNSRRSSLDDRSSIDMILAEAGPGGGNLSRLLRERPAHALRPAGDREYMPTMPTDDSTGHSTMPFAIDRRPLPPLNPVYVGAERVPKNAKRTSGIYGSTDPQMAESDKNRQQMQHMQHQHQNQHQQQPAKDAAHLQAQMHMNHIQEGPDYADHHDQRRPLLPSPGVPDMHARVHGTAAPSHTLWRRTKTVLDLVLWPLQYIPAVILGLILNLLDGLSYGLIAFPVSQPAYHGLGPVGFSMFMLSTVVSQAVFSAGASAFRGANGSMLIEAIPFLYAMCNTITATVGADQPDRIVATTMIAYAASTVLTGAVFFALGALRIGVLVDFFPRHILVGCIGGVGYFLMQTGLEVTSRVPLHLSWSTMRALLEPGALALWVSSLGIAVALRVLSARVHHPLVVPLFFMVVPAVFYACVAALGLQLDELRAHGWVFDKPEAGLPFYHFYTLFDLHNTDWHAIARTAPTMFGLAFFSILHVPINVPALAVSTAADRVDTNRELVAHGLSNVLSGVLGSFPNYLVYSNSLLFIRSGGGSNLAGMMLGGATLAVFVAGPALIGLIPTMVVGALIFHLGLELLREALVDTVGVVNGVEYATIVVIVVAMAAIGFNEGIFLGVLLACFFFIFLYSRRSSLRKAYTGSAVRSTVRRLYGQRRFLDGVCQQIQVMRLQGFMFFGTINGVEASIRNLLEQRQWQANPIRFLILDFALVTGMDFSAAEAFIRVRRLLEAREIYMVLSGVRRASSVGRALRAAGVWSASGDSGSNLGDSSNDSDCVQTFATLNAALEWCENVLLQIYYLHHAALGAPPHHAFVAAAPQNYTFATPPPPQPDATADVLGTSPRYAMIERAAQSAMPPSPSQPTPPSAPPALPLLLQAFHDLDQDQPVDEILEFVAPHFTRVRLHTGQQLWRAGQIPVGMYVVESGSLRVYADSKASFPETDSDADLDADAEARIIESILPGTTMGELPLATGKPYSTTVVADDDAVLWELSHNTFEQLCAAEPARMLAFVRLALAYSAQGMKAITAYAFFAQ</sequence>
<dbReference type="InterPro" id="IPR011547">
    <property type="entry name" value="SLC26A/SulP_dom"/>
</dbReference>
<dbReference type="SUPFAM" id="SSF51206">
    <property type="entry name" value="cAMP-binding domain-like"/>
    <property type="match status" value="1"/>
</dbReference>
<feature type="transmembrane region" description="Helical" evidence="6">
    <location>
        <begin position="309"/>
        <end position="330"/>
    </location>
</feature>
<feature type="transmembrane region" description="Helical" evidence="6">
    <location>
        <begin position="373"/>
        <end position="393"/>
    </location>
</feature>
<dbReference type="OrthoDB" id="409725at2759"/>
<evidence type="ECO:0008006" key="11">
    <source>
        <dbReference type="Google" id="ProtNLM"/>
    </source>
</evidence>
<evidence type="ECO:0000256" key="3">
    <source>
        <dbReference type="ARBA" id="ARBA00022989"/>
    </source>
</evidence>
<dbReference type="Gene3D" id="2.60.120.10">
    <property type="entry name" value="Jelly Rolls"/>
    <property type="match status" value="1"/>
</dbReference>
<protein>
    <recommendedName>
        <fullName evidence="11">Sulfate transporter family protein</fullName>
    </recommendedName>
</protein>
<dbReference type="CDD" id="cd07042">
    <property type="entry name" value="STAS_SulP_like_sulfate_transporter"/>
    <property type="match status" value="1"/>
</dbReference>
<dbReference type="PROSITE" id="PS50801">
    <property type="entry name" value="STAS"/>
    <property type="match status" value="1"/>
</dbReference>
<dbReference type="Proteomes" id="UP001149813">
    <property type="component" value="Unassembled WGS sequence"/>
</dbReference>
<evidence type="ECO:0000259" key="8">
    <source>
        <dbReference type="PROSITE" id="PS50801"/>
    </source>
</evidence>
<feature type="transmembrane region" description="Helical" evidence="6">
    <location>
        <begin position="539"/>
        <end position="560"/>
    </location>
</feature>
<feature type="transmembrane region" description="Helical" evidence="6">
    <location>
        <begin position="276"/>
        <end position="297"/>
    </location>
</feature>
<feature type="transmembrane region" description="Helical" evidence="6">
    <location>
        <begin position="443"/>
        <end position="463"/>
    </location>
</feature>
<feature type="compositionally biased region" description="Low complexity" evidence="5">
    <location>
        <begin position="21"/>
        <end position="33"/>
    </location>
</feature>
<dbReference type="PANTHER" id="PTHR43310:SF4">
    <property type="entry name" value="AFR304WP"/>
    <property type="match status" value="1"/>
</dbReference>
<feature type="transmembrane region" description="Helical" evidence="6">
    <location>
        <begin position="625"/>
        <end position="645"/>
    </location>
</feature>
<feature type="region of interest" description="Disordered" evidence="5">
    <location>
        <begin position="134"/>
        <end position="175"/>
    </location>
</feature>
<dbReference type="InterPro" id="IPR036513">
    <property type="entry name" value="STAS_dom_sf"/>
</dbReference>
<accession>A0A9W8CR24</accession>
<feature type="transmembrane region" description="Helical" evidence="6">
    <location>
        <begin position="506"/>
        <end position="527"/>
    </location>
</feature>
<dbReference type="PANTHER" id="PTHR43310">
    <property type="entry name" value="SULFATE TRANSPORTER YBAR-RELATED"/>
    <property type="match status" value="1"/>
</dbReference>
<dbReference type="InterPro" id="IPR014710">
    <property type="entry name" value="RmlC-like_jellyroll"/>
</dbReference>
<keyword evidence="4 6" id="KW-0472">Membrane</keyword>
<dbReference type="InterPro" id="IPR052706">
    <property type="entry name" value="Membrane-Transporter-like"/>
</dbReference>
<dbReference type="Pfam" id="PF00916">
    <property type="entry name" value="Sulfate_transp"/>
    <property type="match status" value="1"/>
</dbReference>
<dbReference type="Pfam" id="PF00027">
    <property type="entry name" value="cNMP_binding"/>
    <property type="match status" value="1"/>
</dbReference>
<evidence type="ECO:0000256" key="4">
    <source>
        <dbReference type="ARBA" id="ARBA00023136"/>
    </source>
</evidence>
<evidence type="ECO:0000313" key="9">
    <source>
        <dbReference type="EMBL" id="KAJ1723070.1"/>
    </source>
</evidence>
<keyword evidence="10" id="KW-1185">Reference proteome</keyword>
<dbReference type="InterPro" id="IPR000595">
    <property type="entry name" value="cNMP-bd_dom"/>
</dbReference>
<organism evidence="9 10">
    <name type="scientific">Coemansia erecta</name>
    <dbReference type="NCBI Taxonomy" id="147472"/>
    <lineage>
        <taxon>Eukaryota</taxon>
        <taxon>Fungi</taxon>
        <taxon>Fungi incertae sedis</taxon>
        <taxon>Zoopagomycota</taxon>
        <taxon>Kickxellomycotina</taxon>
        <taxon>Kickxellomycetes</taxon>
        <taxon>Kickxellales</taxon>
        <taxon>Kickxellaceae</taxon>
        <taxon>Coemansia</taxon>
    </lineage>
</organism>
<proteinExistence type="predicted"/>
<feature type="transmembrane region" description="Helical" evidence="6">
    <location>
        <begin position="651"/>
        <end position="667"/>
    </location>
</feature>
<dbReference type="Pfam" id="PF01740">
    <property type="entry name" value="STAS"/>
    <property type="match status" value="1"/>
</dbReference>
<dbReference type="InterPro" id="IPR018490">
    <property type="entry name" value="cNMP-bd_dom_sf"/>
</dbReference>
<feature type="transmembrane region" description="Helical" evidence="6">
    <location>
        <begin position="336"/>
        <end position="361"/>
    </location>
</feature>
<dbReference type="AlphaFoldDB" id="A0A9W8CR24"/>
<evidence type="ECO:0000259" key="7">
    <source>
        <dbReference type="PROSITE" id="PS50042"/>
    </source>
</evidence>
<dbReference type="EMBL" id="JANBOJ010000082">
    <property type="protein sequence ID" value="KAJ1723070.1"/>
    <property type="molecule type" value="Genomic_DNA"/>
</dbReference>
<feature type="transmembrane region" description="Helical" evidence="6">
    <location>
        <begin position="413"/>
        <end position="431"/>
    </location>
</feature>
<feature type="transmembrane region" description="Helical" evidence="6">
    <location>
        <begin position="580"/>
        <end position="613"/>
    </location>
</feature>
<reference evidence="9" key="1">
    <citation type="submission" date="2022-07" db="EMBL/GenBank/DDBJ databases">
        <title>Phylogenomic reconstructions and comparative analyses of Kickxellomycotina fungi.</title>
        <authorList>
            <person name="Reynolds N.K."/>
            <person name="Stajich J.E."/>
            <person name="Barry K."/>
            <person name="Grigoriev I.V."/>
            <person name="Crous P."/>
            <person name="Smith M.E."/>
        </authorList>
    </citation>
    <scope>NUCLEOTIDE SEQUENCE</scope>
    <source>
        <strain evidence="9">NBRC 32514</strain>
    </source>
</reference>
<dbReference type="PROSITE" id="PS50042">
    <property type="entry name" value="CNMP_BINDING_3"/>
    <property type="match status" value="1"/>
</dbReference>
<keyword evidence="3 6" id="KW-1133">Transmembrane helix</keyword>
<feature type="region of interest" description="Disordered" evidence="5">
    <location>
        <begin position="13"/>
        <end position="52"/>
    </location>
</feature>
<dbReference type="Gene3D" id="3.30.750.24">
    <property type="entry name" value="STAS domain"/>
    <property type="match status" value="1"/>
</dbReference>
<name>A0A9W8CR24_9FUNG</name>
<evidence type="ECO:0000256" key="6">
    <source>
        <dbReference type="SAM" id="Phobius"/>
    </source>
</evidence>
<evidence type="ECO:0000256" key="2">
    <source>
        <dbReference type="ARBA" id="ARBA00022692"/>
    </source>
</evidence>
<dbReference type="SUPFAM" id="SSF52091">
    <property type="entry name" value="SpoIIaa-like"/>
    <property type="match status" value="1"/>
</dbReference>
<evidence type="ECO:0000256" key="5">
    <source>
        <dbReference type="SAM" id="MobiDB-lite"/>
    </source>
</evidence>
<feature type="compositionally biased region" description="Low complexity" evidence="5">
    <location>
        <begin position="154"/>
        <end position="170"/>
    </location>
</feature>
<comment type="caution">
    <text evidence="9">The sequence shown here is derived from an EMBL/GenBank/DDBJ whole genome shotgun (WGS) entry which is preliminary data.</text>
</comment>
<comment type="subcellular location">
    <subcellularLocation>
        <location evidence="1">Membrane</location>
        <topology evidence="1">Multi-pass membrane protein</topology>
    </subcellularLocation>
</comment>
<dbReference type="SMART" id="SM00100">
    <property type="entry name" value="cNMP"/>
    <property type="match status" value="1"/>
</dbReference>
<dbReference type="CDD" id="cd00038">
    <property type="entry name" value="CAP_ED"/>
    <property type="match status" value="1"/>
</dbReference>
<dbReference type="GO" id="GO:0016020">
    <property type="term" value="C:membrane"/>
    <property type="evidence" value="ECO:0007669"/>
    <property type="project" value="UniProtKB-SubCell"/>
</dbReference>
<evidence type="ECO:0000256" key="1">
    <source>
        <dbReference type="ARBA" id="ARBA00004141"/>
    </source>
</evidence>
<dbReference type="InterPro" id="IPR002645">
    <property type="entry name" value="STAS_dom"/>
</dbReference>
<keyword evidence="2 6" id="KW-0812">Transmembrane</keyword>
<feature type="domain" description="STAS" evidence="8">
    <location>
        <begin position="704"/>
        <end position="826"/>
    </location>
</feature>